<dbReference type="Gramene" id="MELO3C035574.2.1">
    <property type="protein sequence ID" value="MELO3C035574.2.1"/>
    <property type="gene ID" value="MELO3C035574.2"/>
</dbReference>
<organism evidence="1">
    <name type="scientific">Cucumis melo</name>
    <name type="common">Muskmelon</name>
    <dbReference type="NCBI Taxonomy" id="3656"/>
    <lineage>
        <taxon>Eukaryota</taxon>
        <taxon>Viridiplantae</taxon>
        <taxon>Streptophyta</taxon>
        <taxon>Embryophyta</taxon>
        <taxon>Tracheophyta</taxon>
        <taxon>Spermatophyta</taxon>
        <taxon>Magnoliopsida</taxon>
        <taxon>eudicotyledons</taxon>
        <taxon>Gunneridae</taxon>
        <taxon>Pentapetalae</taxon>
        <taxon>rosids</taxon>
        <taxon>fabids</taxon>
        <taxon>Cucurbitales</taxon>
        <taxon>Cucurbitaceae</taxon>
        <taxon>Benincaseae</taxon>
        <taxon>Cucumis</taxon>
    </lineage>
</organism>
<dbReference type="EnsemblPlants" id="MELO3C035574.2.1">
    <property type="protein sequence ID" value="MELO3C035574.2.1"/>
    <property type="gene ID" value="MELO3C035574.2"/>
</dbReference>
<proteinExistence type="predicted"/>
<name>A0A9I9EMQ0_CUCME</name>
<sequence length="131" mass="14969">SAIGRKNSTLNLVCKRRRPSPFDIRGPTPPSRTPNASHQRIFAFRWPFKDPIGYPSVVFLARRSQCFVSNDTKIYKIGKMGLQSHTSFNEFDRILPSPRPEIHIQLASHELPETSTNVQHPECITTRPDMV</sequence>
<accession>A0A9I9EMQ0</accession>
<dbReference type="AlphaFoldDB" id="A0A9I9EMQ0"/>
<evidence type="ECO:0000313" key="1">
    <source>
        <dbReference type="EnsemblPlants" id="MELO3C035574.2.1"/>
    </source>
</evidence>
<protein>
    <submittedName>
        <fullName evidence="1">Uncharacterized protein</fullName>
    </submittedName>
</protein>
<reference evidence="1" key="1">
    <citation type="submission" date="2023-03" db="UniProtKB">
        <authorList>
            <consortium name="EnsemblPlants"/>
        </authorList>
    </citation>
    <scope>IDENTIFICATION</scope>
</reference>